<name>X1KQS3_9ZZZZ</name>
<dbReference type="AlphaFoldDB" id="X1KQS3"/>
<organism evidence="1">
    <name type="scientific">marine sediment metagenome</name>
    <dbReference type="NCBI Taxonomy" id="412755"/>
    <lineage>
        <taxon>unclassified sequences</taxon>
        <taxon>metagenomes</taxon>
        <taxon>ecological metagenomes</taxon>
    </lineage>
</organism>
<proteinExistence type="predicted"/>
<feature type="non-terminal residue" evidence="1">
    <location>
        <position position="172"/>
    </location>
</feature>
<gene>
    <name evidence="1" type="ORF">S03H2_63372</name>
</gene>
<dbReference type="EMBL" id="BARU01041059">
    <property type="protein sequence ID" value="GAH84378.1"/>
    <property type="molecule type" value="Genomic_DNA"/>
</dbReference>
<evidence type="ECO:0000313" key="1">
    <source>
        <dbReference type="EMBL" id="GAH84378.1"/>
    </source>
</evidence>
<sequence length="172" mass="19426">MALKLRQPYLRRNLLLADTGVMPFPINIEDPIVDFYIDLYATNNGRYNCRNPMKKVLNKIEIVDGSDVLFSLDSEEILALDFYHYKESLHMGIDERANIVQHCDFNIPLGLGRVDPTVAFDPGRFSNPQLVLDWDLDNVTPWAEGGFVDGTLHATIMADVIDEAPVKPSGYL</sequence>
<reference evidence="1" key="1">
    <citation type="journal article" date="2014" name="Front. Microbiol.">
        <title>High frequency of phylogenetically diverse reductive dehalogenase-homologous genes in deep subseafloor sedimentary metagenomes.</title>
        <authorList>
            <person name="Kawai M."/>
            <person name="Futagami T."/>
            <person name="Toyoda A."/>
            <person name="Takaki Y."/>
            <person name="Nishi S."/>
            <person name="Hori S."/>
            <person name="Arai W."/>
            <person name="Tsubouchi T."/>
            <person name="Morono Y."/>
            <person name="Uchiyama I."/>
            <person name="Ito T."/>
            <person name="Fujiyama A."/>
            <person name="Inagaki F."/>
            <person name="Takami H."/>
        </authorList>
    </citation>
    <scope>NUCLEOTIDE SEQUENCE</scope>
    <source>
        <strain evidence="1">Expedition CK06-06</strain>
    </source>
</reference>
<accession>X1KQS3</accession>
<comment type="caution">
    <text evidence="1">The sequence shown here is derived from an EMBL/GenBank/DDBJ whole genome shotgun (WGS) entry which is preliminary data.</text>
</comment>
<protein>
    <submittedName>
        <fullName evidence="1">Uncharacterized protein</fullName>
    </submittedName>
</protein>